<gene>
    <name evidence="2" type="ORF">B7P34_00695</name>
</gene>
<name>A0A9X7PJY2_9ACTN</name>
<organism evidence="2 3">
    <name type="scientific">Streptosporangium nondiastaticum</name>
    <dbReference type="NCBI Taxonomy" id="35764"/>
    <lineage>
        <taxon>Bacteria</taxon>
        <taxon>Bacillati</taxon>
        <taxon>Actinomycetota</taxon>
        <taxon>Actinomycetes</taxon>
        <taxon>Streptosporangiales</taxon>
        <taxon>Streptosporangiaceae</taxon>
        <taxon>Streptosporangium</taxon>
    </lineage>
</organism>
<reference evidence="2 3" key="1">
    <citation type="submission" date="2018-03" db="EMBL/GenBank/DDBJ databases">
        <title>Chitinolytic properties of Streptosporangium nondiastaticum TBG75A20.</title>
        <authorList>
            <person name="Gayathri V."/>
            <person name="Shiburaj S."/>
        </authorList>
    </citation>
    <scope>NUCLEOTIDE SEQUENCE [LARGE SCALE GENOMIC DNA]</scope>
    <source>
        <strain evidence="2 3">TBG75A20</strain>
    </source>
</reference>
<evidence type="ECO:0000313" key="2">
    <source>
        <dbReference type="EMBL" id="PSJ30566.1"/>
    </source>
</evidence>
<feature type="region of interest" description="Disordered" evidence="1">
    <location>
        <begin position="1"/>
        <end position="28"/>
    </location>
</feature>
<accession>A0A9X7PJY2</accession>
<evidence type="ECO:0000256" key="1">
    <source>
        <dbReference type="SAM" id="MobiDB-lite"/>
    </source>
</evidence>
<dbReference type="InterPro" id="IPR027417">
    <property type="entry name" value="P-loop_NTPase"/>
</dbReference>
<keyword evidence="3" id="KW-1185">Reference proteome</keyword>
<dbReference type="Proteomes" id="UP000242427">
    <property type="component" value="Unassembled WGS sequence"/>
</dbReference>
<evidence type="ECO:0000313" key="3">
    <source>
        <dbReference type="Proteomes" id="UP000242427"/>
    </source>
</evidence>
<comment type="caution">
    <text evidence="2">The sequence shown here is derived from an EMBL/GenBank/DDBJ whole genome shotgun (WGS) entry which is preliminary data.</text>
</comment>
<protein>
    <submittedName>
        <fullName evidence="2">Uncharacterized protein</fullName>
    </submittedName>
</protein>
<dbReference type="Gene3D" id="3.40.50.300">
    <property type="entry name" value="P-loop containing nucleotide triphosphate hydrolases"/>
    <property type="match status" value="1"/>
</dbReference>
<dbReference type="EMBL" id="PXWG01000001">
    <property type="protein sequence ID" value="PSJ30566.1"/>
    <property type="molecule type" value="Genomic_DNA"/>
</dbReference>
<sequence length="156" mass="16759">MSAQAVGRAFAPSTVVDDERTGRGTGPGHAALRLGATLTGSCRHGQHVVRPPGFIAFGFIAIRLGKRTMSWITHLRFRCMTPADVAHDRIADRVRQSHHRAAHGDHDLLEALASGKHSLDSFVPISLDVPVLEVDTSDGYQPGMEDIVSFAQGSTP</sequence>
<dbReference type="AlphaFoldDB" id="A0A9X7PJY2"/>
<proteinExistence type="predicted"/>